<dbReference type="GO" id="GO:0051082">
    <property type="term" value="F:unfolded protein binding"/>
    <property type="evidence" value="ECO:0007669"/>
    <property type="project" value="TreeGrafter"/>
</dbReference>
<dbReference type="InterPro" id="IPR039742">
    <property type="entry name" value="Shq1"/>
</dbReference>
<keyword evidence="7" id="KW-1185">Reference proteome</keyword>
<feature type="compositionally biased region" description="Acidic residues" evidence="4">
    <location>
        <begin position="140"/>
        <end position="167"/>
    </location>
</feature>
<keyword evidence="3" id="KW-0175">Coiled coil</keyword>
<sequence length="190" mass="21011">HKQVLKCLLEIQRIFNSSEPRYLLNQLYITDYCIWIQRVKDNKLISLADSLRKIKVKKEDLCLELEELEAAAHMVLEEENALNPDGNINNLAADMAGMTIIENGLALGGNDNQDVVVDVGHLRGEGLNHLSDSDSSSSSDSEEDEDDGEEEETDSSDSSDDSSDESDKDSSSESSELDSDDDTLSENEEP</sequence>
<reference evidence="6 7" key="1">
    <citation type="submission" date="2023-11" db="EMBL/GenBank/DDBJ databases">
        <title>Halocaridina rubra genome assembly.</title>
        <authorList>
            <person name="Smith C."/>
        </authorList>
    </citation>
    <scope>NUCLEOTIDE SEQUENCE [LARGE SCALE GENOMIC DNA]</scope>
    <source>
        <strain evidence="6">EP-1</strain>
        <tissue evidence="6">Whole</tissue>
    </source>
</reference>
<gene>
    <name evidence="6" type="primary">SHQ1_1</name>
    <name evidence="6" type="ORF">SK128_003746</name>
</gene>
<evidence type="ECO:0000313" key="6">
    <source>
        <dbReference type="EMBL" id="KAK7073989.1"/>
    </source>
</evidence>
<feature type="compositionally biased region" description="Acidic residues" evidence="4">
    <location>
        <begin position="175"/>
        <end position="190"/>
    </location>
</feature>
<dbReference type="GO" id="GO:0016787">
    <property type="term" value="F:hydrolase activity"/>
    <property type="evidence" value="ECO:0007669"/>
    <property type="project" value="UniProtKB-KW"/>
</dbReference>
<name>A0AAN9A4K8_HALRR</name>
<dbReference type="GO" id="GO:0005737">
    <property type="term" value="C:cytoplasm"/>
    <property type="evidence" value="ECO:0007669"/>
    <property type="project" value="TreeGrafter"/>
</dbReference>
<dbReference type="Proteomes" id="UP001381693">
    <property type="component" value="Unassembled WGS sequence"/>
</dbReference>
<evidence type="ECO:0000259" key="5">
    <source>
        <dbReference type="Pfam" id="PF04925"/>
    </source>
</evidence>
<dbReference type="PANTHER" id="PTHR12967:SF0">
    <property type="entry name" value="PROTEIN SHQ1 HOMOLOG"/>
    <property type="match status" value="1"/>
</dbReference>
<keyword evidence="6" id="KW-0378">Hydrolase</keyword>
<dbReference type="GO" id="GO:0005654">
    <property type="term" value="C:nucleoplasm"/>
    <property type="evidence" value="ECO:0007669"/>
    <property type="project" value="TreeGrafter"/>
</dbReference>
<protein>
    <recommendedName>
        <fullName evidence="2">Protein SHQ1 homolog</fullName>
    </recommendedName>
</protein>
<evidence type="ECO:0000256" key="4">
    <source>
        <dbReference type="SAM" id="MobiDB-lite"/>
    </source>
</evidence>
<feature type="coiled-coil region" evidence="3">
    <location>
        <begin position="51"/>
        <end position="78"/>
    </location>
</feature>
<evidence type="ECO:0000256" key="2">
    <source>
        <dbReference type="ARBA" id="ARBA00013750"/>
    </source>
</evidence>
<evidence type="ECO:0000313" key="7">
    <source>
        <dbReference type="Proteomes" id="UP001381693"/>
    </source>
</evidence>
<feature type="region of interest" description="Disordered" evidence="4">
    <location>
        <begin position="126"/>
        <end position="190"/>
    </location>
</feature>
<dbReference type="AlphaFoldDB" id="A0AAN9A4K8"/>
<organism evidence="6 7">
    <name type="scientific">Halocaridina rubra</name>
    <name type="common">Hawaiian red shrimp</name>
    <dbReference type="NCBI Taxonomy" id="373956"/>
    <lineage>
        <taxon>Eukaryota</taxon>
        <taxon>Metazoa</taxon>
        <taxon>Ecdysozoa</taxon>
        <taxon>Arthropoda</taxon>
        <taxon>Crustacea</taxon>
        <taxon>Multicrustacea</taxon>
        <taxon>Malacostraca</taxon>
        <taxon>Eumalacostraca</taxon>
        <taxon>Eucarida</taxon>
        <taxon>Decapoda</taxon>
        <taxon>Pleocyemata</taxon>
        <taxon>Caridea</taxon>
        <taxon>Atyoidea</taxon>
        <taxon>Atyidae</taxon>
        <taxon>Halocaridina</taxon>
    </lineage>
</organism>
<dbReference type="GO" id="GO:0000493">
    <property type="term" value="P:box H/ACA snoRNP assembly"/>
    <property type="evidence" value="ECO:0007669"/>
    <property type="project" value="InterPro"/>
</dbReference>
<proteinExistence type="inferred from homology"/>
<dbReference type="PANTHER" id="PTHR12967">
    <property type="entry name" value="PROTEIN SHQ1 HOMOLOG"/>
    <property type="match status" value="1"/>
</dbReference>
<accession>A0AAN9A4K8</accession>
<comment type="caution">
    <text evidence="6">The sequence shown here is derived from an EMBL/GenBank/DDBJ whole genome shotgun (WGS) entry which is preliminary data.</text>
</comment>
<evidence type="ECO:0000256" key="1">
    <source>
        <dbReference type="ARBA" id="ARBA00005607"/>
    </source>
</evidence>
<dbReference type="InterPro" id="IPR007009">
    <property type="entry name" value="Shq1_C"/>
</dbReference>
<dbReference type="EMBL" id="JAXCGZ010011891">
    <property type="protein sequence ID" value="KAK7073989.1"/>
    <property type="molecule type" value="Genomic_DNA"/>
</dbReference>
<evidence type="ECO:0000256" key="3">
    <source>
        <dbReference type="SAM" id="Coils"/>
    </source>
</evidence>
<comment type="similarity">
    <text evidence="1">Belongs to the SHQ1 family.</text>
</comment>
<feature type="non-terminal residue" evidence="6">
    <location>
        <position position="1"/>
    </location>
</feature>
<feature type="domain" description="Shq1 C-terminal" evidence="5">
    <location>
        <begin position="2"/>
        <end position="64"/>
    </location>
</feature>
<dbReference type="Pfam" id="PF04925">
    <property type="entry name" value="SHQ1"/>
    <property type="match status" value="1"/>
</dbReference>